<organism evidence="5 6">
    <name type="scientific">Sphingobium yanoikuyae</name>
    <name type="common">Sphingomonas yanoikuyae</name>
    <dbReference type="NCBI Taxonomy" id="13690"/>
    <lineage>
        <taxon>Bacteria</taxon>
        <taxon>Pseudomonadati</taxon>
        <taxon>Pseudomonadota</taxon>
        <taxon>Alphaproteobacteria</taxon>
        <taxon>Sphingomonadales</taxon>
        <taxon>Sphingomonadaceae</taxon>
        <taxon>Sphingobium</taxon>
    </lineage>
</organism>
<dbReference type="InterPro" id="IPR006913">
    <property type="entry name" value="CENP-V/GFA"/>
</dbReference>
<keyword evidence="3" id="KW-0862">Zinc</keyword>
<dbReference type="GO" id="GO:0046872">
    <property type="term" value="F:metal ion binding"/>
    <property type="evidence" value="ECO:0007669"/>
    <property type="project" value="UniProtKB-KW"/>
</dbReference>
<reference evidence="5 6" key="1">
    <citation type="submission" date="2014-03" db="EMBL/GenBank/DDBJ databases">
        <title>Genome sequence of Sphingobium yanoikuyae B1.</title>
        <authorList>
            <person name="Gan H.M."/>
            <person name="Gan H.Y."/>
            <person name="Savka M.A."/>
        </authorList>
    </citation>
    <scope>NUCLEOTIDE SEQUENCE [LARGE SCALE GENOMIC DNA]</scope>
    <source>
        <strain evidence="5 6">B1</strain>
    </source>
</reference>
<dbReference type="AlphaFoldDB" id="A0A084EKN8"/>
<dbReference type="eggNOG" id="COG3791">
    <property type="taxonomic scope" value="Bacteria"/>
</dbReference>
<evidence type="ECO:0000313" key="5">
    <source>
        <dbReference type="EMBL" id="KEZ18530.1"/>
    </source>
</evidence>
<dbReference type="SUPFAM" id="SSF51316">
    <property type="entry name" value="Mss4-like"/>
    <property type="match status" value="1"/>
</dbReference>
<dbReference type="Pfam" id="PF04828">
    <property type="entry name" value="GFA"/>
    <property type="match status" value="1"/>
</dbReference>
<evidence type="ECO:0000313" key="6">
    <source>
        <dbReference type="Proteomes" id="UP000028534"/>
    </source>
</evidence>
<evidence type="ECO:0000256" key="2">
    <source>
        <dbReference type="ARBA" id="ARBA00022723"/>
    </source>
</evidence>
<dbReference type="Proteomes" id="UP000028534">
    <property type="component" value="Unassembled WGS sequence"/>
</dbReference>
<dbReference type="PANTHER" id="PTHR28620">
    <property type="entry name" value="CENTROMERE PROTEIN V"/>
    <property type="match status" value="1"/>
</dbReference>
<evidence type="ECO:0000256" key="1">
    <source>
        <dbReference type="ARBA" id="ARBA00005495"/>
    </source>
</evidence>
<keyword evidence="2" id="KW-0479">Metal-binding</keyword>
<dbReference type="Gene3D" id="2.170.150.70">
    <property type="match status" value="1"/>
</dbReference>
<comment type="caution">
    <text evidence="5">The sequence shown here is derived from an EMBL/GenBank/DDBJ whole genome shotgun (WGS) entry which is preliminary data.</text>
</comment>
<dbReference type="PROSITE" id="PS51891">
    <property type="entry name" value="CENP_V_GFA"/>
    <property type="match status" value="1"/>
</dbReference>
<dbReference type="STRING" id="13690.AX777_05135"/>
<accession>A0A084EKN8</accession>
<protein>
    <submittedName>
        <fullName evidence="5">Aldehyde-activating protein</fullName>
    </submittedName>
</protein>
<evidence type="ECO:0000256" key="3">
    <source>
        <dbReference type="ARBA" id="ARBA00022833"/>
    </source>
</evidence>
<feature type="domain" description="CENP-V/GFA" evidence="4">
    <location>
        <begin position="3"/>
        <end position="115"/>
    </location>
</feature>
<sequence length="115" mass="12530">MAYSGSCHCGAVTFTVDADPPSEAMSCNCSHCGRKGFILTFVPVDQFRLDSGADQLTDYLFYKHAITHQFCKTCGTEAFALGKSPQGEMRAINLRCVPAIDIEALTIQKIDGARF</sequence>
<dbReference type="RefSeq" id="WP_037519880.1">
    <property type="nucleotide sequence ID" value="NZ_JGVR01000015.1"/>
</dbReference>
<dbReference type="GO" id="GO:0016846">
    <property type="term" value="F:carbon-sulfur lyase activity"/>
    <property type="evidence" value="ECO:0007669"/>
    <property type="project" value="InterPro"/>
</dbReference>
<gene>
    <name evidence="5" type="ORF">CP98_02560</name>
</gene>
<proteinExistence type="inferred from homology"/>
<dbReference type="PATRIC" id="fig|13690.10.peg.2626"/>
<evidence type="ECO:0000259" key="4">
    <source>
        <dbReference type="PROSITE" id="PS51891"/>
    </source>
</evidence>
<dbReference type="InterPro" id="IPR052355">
    <property type="entry name" value="CENP-V-like"/>
</dbReference>
<comment type="similarity">
    <text evidence="1">Belongs to the Gfa family.</text>
</comment>
<name>A0A084EKN8_SPHYA</name>
<dbReference type="EMBL" id="JGVR01000015">
    <property type="protein sequence ID" value="KEZ18530.1"/>
    <property type="molecule type" value="Genomic_DNA"/>
</dbReference>
<dbReference type="InterPro" id="IPR011057">
    <property type="entry name" value="Mss4-like_sf"/>
</dbReference>
<dbReference type="PANTHER" id="PTHR28620:SF1">
    <property type="entry name" value="CENP-V_GFA DOMAIN-CONTAINING PROTEIN"/>
    <property type="match status" value="1"/>
</dbReference>